<comment type="caution">
    <text evidence="1">The sequence shown here is derived from an EMBL/GenBank/DDBJ whole genome shotgun (WGS) entry which is preliminary data.</text>
</comment>
<organism evidence="1 2">
    <name type="scientific">Clostridium thermobutyricum DSM 4928</name>
    <dbReference type="NCBI Taxonomy" id="1121339"/>
    <lineage>
        <taxon>Bacteria</taxon>
        <taxon>Bacillati</taxon>
        <taxon>Bacillota</taxon>
        <taxon>Clostridia</taxon>
        <taxon>Eubacteriales</taxon>
        <taxon>Clostridiaceae</taxon>
        <taxon>Clostridium</taxon>
    </lineage>
</organism>
<dbReference type="Proteomes" id="UP000191448">
    <property type="component" value="Unassembled WGS sequence"/>
</dbReference>
<sequence>MNILIKELLDKQKKILKGEIDGYKKNIRVRDVKEGNDAKRVC</sequence>
<name>A0A1V4SVC6_9CLOT</name>
<dbReference type="RefSeq" id="WP_278320290.1">
    <property type="nucleotide sequence ID" value="NZ_LTAY01000037.1"/>
</dbReference>
<protein>
    <submittedName>
        <fullName evidence="1">Uncharacterized protein</fullName>
    </submittedName>
</protein>
<proteinExistence type="predicted"/>
<dbReference type="EMBL" id="LTAY01000037">
    <property type="protein sequence ID" value="OPX47929.1"/>
    <property type="molecule type" value="Genomic_DNA"/>
</dbReference>
<reference evidence="1 2" key="1">
    <citation type="submission" date="2016-02" db="EMBL/GenBank/DDBJ databases">
        <title>Genome sequence of Clostridium thermobutyricum DSM 4928.</title>
        <authorList>
            <person name="Poehlein A."/>
            <person name="Daniel R."/>
        </authorList>
    </citation>
    <scope>NUCLEOTIDE SEQUENCE [LARGE SCALE GENOMIC DNA]</scope>
    <source>
        <strain evidence="1 2">DSM 4928</strain>
    </source>
</reference>
<evidence type="ECO:0000313" key="1">
    <source>
        <dbReference type="EMBL" id="OPX47929.1"/>
    </source>
</evidence>
<evidence type="ECO:0000313" key="2">
    <source>
        <dbReference type="Proteomes" id="UP000191448"/>
    </source>
</evidence>
<gene>
    <name evidence="1" type="ORF">CLTHE_15000</name>
</gene>
<accession>A0A1V4SVC6</accession>
<dbReference type="AlphaFoldDB" id="A0A1V4SVC6"/>